<evidence type="ECO:0000313" key="1">
    <source>
        <dbReference type="Ensembl" id="ENSOMEP00000020134.1"/>
    </source>
</evidence>
<proteinExistence type="predicted"/>
<organism evidence="1 2">
    <name type="scientific">Oryzias melastigma</name>
    <name type="common">Marine medaka</name>
    <dbReference type="NCBI Taxonomy" id="30732"/>
    <lineage>
        <taxon>Eukaryota</taxon>
        <taxon>Metazoa</taxon>
        <taxon>Chordata</taxon>
        <taxon>Craniata</taxon>
        <taxon>Vertebrata</taxon>
        <taxon>Euteleostomi</taxon>
        <taxon>Actinopterygii</taxon>
        <taxon>Neopterygii</taxon>
        <taxon>Teleostei</taxon>
        <taxon>Neoteleostei</taxon>
        <taxon>Acanthomorphata</taxon>
        <taxon>Ovalentaria</taxon>
        <taxon>Atherinomorphae</taxon>
        <taxon>Beloniformes</taxon>
        <taxon>Adrianichthyidae</taxon>
        <taxon>Oryziinae</taxon>
        <taxon>Oryzias</taxon>
    </lineage>
</organism>
<reference evidence="1" key="2">
    <citation type="submission" date="2025-09" db="UniProtKB">
        <authorList>
            <consortium name="Ensembl"/>
        </authorList>
    </citation>
    <scope>IDENTIFICATION</scope>
</reference>
<dbReference type="Ensembl" id="ENSOMET00000029534.1">
    <property type="protein sequence ID" value="ENSOMEP00000020134.1"/>
    <property type="gene ID" value="ENSOMEG00000021967.1"/>
</dbReference>
<dbReference type="Proteomes" id="UP000261560">
    <property type="component" value="Unplaced"/>
</dbReference>
<dbReference type="PaxDb" id="30732-ENSOMEP00000020134"/>
<accession>A0A3B3CSP3</accession>
<keyword evidence="2" id="KW-1185">Reference proteome</keyword>
<name>A0A3B3CSP3_ORYME</name>
<sequence>NNKYDYVYFFGTNKNIKIRVSQNVISFFDFKYWPAALRLLHSDSMQTLHAWRGMQVMHQVL</sequence>
<protein>
    <submittedName>
        <fullName evidence="1">Uncharacterized protein</fullName>
    </submittedName>
</protein>
<dbReference type="AlphaFoldDB" id="A0A3B3CSP3"/>
<evidence type="ECO:0000313" key="2">
    <source>
        <dbReference type="Proteomes" id="UP000261560"/>
    </source>
</evidence>
<reference evidence="1" key="1">
    <citation type="submission" date="2025-08" db="UniProtKB">
        <authorList>
            <consortium name="Ensembl"/>
        </authorList>
    </citation>
    <scope>IDENTIFICATION</scope>
</reference>